<evidence type="ECO:0000256" key="2">
    <source>
        <dbReference type="ARBA" id="ARBA00023242"/>
    </source>
</evidence>
<comment type="caution">
    <text evidence="4">The sequence shown here is derived from an EMBL/GenBank/DDBJ whole genome shotgun (WGS) entry which is preliminary data.</text>
</comment>
<dbReference type="InterPro" id="IPR017930">
    <property type="entry name" value="Myb_dom"/>
</dbReference>
<dbReference type="PANTHER" id="PTHR47996">
    <property type="entry name" value="TRANSCRIPTION FACTOR DUO1"/>
    <property type="match status" value="1"/>
</dbReference>
<dbReference type="EMBL" id="JAYMYR010000007">
    <property type="protein sequence ID" value="KAK7352115.1"/>
    <property type="molecule type" value="Genomic_DNA"/>
</dbReference>
<evidence type="ECO:0000313" key="5">
    <source>
        <dbReference type="Proteomes" id="UP001374584"/>
    </source>
</evidence>
<dbReference type="Proteomes" id="UP001374584">
    <property type="component" value="Unassembled WGS sequence"/>
</dbReference>
<dbReference type="AlphaFoldDB" id="A0AAN9QVL8"/>
<evidence type="ECO:0000259" key="3">
    <source>
        <dbReference type="PROSITE" id="PS51294"/>
    </source>
</evidence>
<dbReference type="InterPro" id="IPR009057">
    <property type="entry name" value="Homeodomain-like_sf"/>
</dbReference>
<dbReference type="CDD" id="cd00167">
    <property type="entry name" value="SANT"/>
    <property type="match status" value="1"/>
</dbReference>
<dbReference type="InterPro" id="IPR053106">
    <property type="entry name" value="Plant_Male-Germline_Reg_TFs"/>
</dbReference>
<feature type="domain" description="HTH myb-type" evidence="3">
    <location>
        <begin position="53"/>
        <end position="89"/>
    </location>
</feature>
<dbReference type="PANTHER" id="PTHR47996:SF1">
    <property type="entry name" value="MYB TRANSCRIPTION FACTOR"/>
    <property type="match status" value="1"/>
</dbReference>
<evidence type="ECO:0000313" key="4">
    <source>
        <dbReference type="EMBL" id="KAK7352115.1"/>
    </source>
</evidence>
<dbReference type="Pfam" id="PF00249">
    <property type="entry name" value="Myb_DNA-binding"/>
    <property type="match status" value="1"/>
</dbReference>
<dbReference type="GO" id="GO:0005634">
    <property type="term" value="C:nucleus"/>
    <property type="evidence" value="ECO:0007669"/>
    <property type="project" value="UniProtKB-SubCell"/>
</dbReference>
<comment type="subcellular location">
    <subcellularLocation>
        <location evidence="1">Nucleus</location>
    </subcellularLocation>
</comment>
<name>A0AAN9QVL8_PHACN</name>
<dbReference type="InterPro" id="IPR001005">
    <property type="entry name" value="SANT/Myb"/>
</dbReference>
<sequence>MADLVYLDHAGATLYSDLQMESVFNNLTNNVYGNPHCQRDSSSATLDIVKNARQQAQFRNKWAKIATYLAGRTDNDVKNFWSSRRKRLERMLEKPPTLKLQKNKGKTHFVFFIRPSLVWECLYY</sequence>
<gene>
    <name evidence="4" type="ORF">VNO80_17533</name>
</gene>
<dbReference type="Gene3D" id="1.10.10.60">
    <property type="entry name" value="Homeodomain-like"/>
    <property type="match status" value="1"/>
</dbReference>
<dbReference type="PROSITE" id="PS51294">
    <property type="entry name" value="HTH_MYB"/>
    <property type="match status" value="1"/>
</dbReference>
<evidence type="ECO:0000256" key="1">
    <source>
        <dbReference type="ARBA" id="ARBA00004123"/>
    </source>
</evidence>
<keyword evidence="2" id="KW-0539">Nucleus</keyword>
<reference evidence="4 5" key="1">
    <citation type="submission" date="2024-01" db="EMBL/GenBank/DDBJ databases">
        <title>The genomes of 5 underutilized Papilionoideae crops provide insights into root nodulation and disease resistanc.</title>
        <authorList>
            <person name="Jiang F."/>
        </authorList>
    </citation>
    <scope>NUCLEOTIDE SEQUENCE [LARGE SCALE GENOMIC DNA]</scope>
    <source>
        <strain evidence="4">JINMINGXINNONG_FW02</strain>
        <tissue evidence="4">Leaves</tissue>
    </source>
</reference>
<organism evidence="4 5">
    <name type="scientific">Phaseolus coccineus</name>
    <name type="common">Scarlet runner bean</name>
    <name type="synonym">Phaseolus multiflorus</name>
    <dbReference type="NCBI Taxonomy" id="3886"/>
    <lineage>
        <taxon>Eukaryota</taxon>
        <taxon>Viridiplantae</taxon>
        <taxon>Streptophyta</taxon>
        <taxon>Embryophyta</taxon>
        <taxon>Tracheophyta</taxon>
        <taxon>Spermatophyta</taxon>
        <taxon>Magnoliopsida</taxon>
        <taxon>eudicotyledons</taxon>
        <taxon>Gunneridae</taxon>
        <taxon>Pentapetalae</taxon>
        <taxon>rosids</taxon>
        <taxon>fabids</taxon>
        <taxon>Fabales</taxon>
        <taxon>Fabaceae</taxon>
        <taxon>Papilionoideae</taxon>
        <taxon>50 kb inversion clade</taxon>
        <taxon>NPAAA clade</taxon>
        <taxon>indigoferoid/millettioid clade</taxon>
        <taxon>Phaseoleae</taxon>
        <taxon>Phaseolus</taxon>
    </lineage>
</organism>
<dbReference type="SUPFAM" id="SSF46689">
    <property type="entry name" value="Homeodomain-like"/>
    <property type="match status" value="1"/>
</dbReference>
<keyword evidence="5" id="KW-1185">Reference proteome</keyword>
<accession>A0AAN9QVL8</accession>
<protein>
    <recommendedName>
        <fullName evidence="3">HTH myb-type domain-containing protein</fullName>
    </recommendedName>
</protein>
<proteinExistence type="predicted"/>